<evidence type="ECO:0000256" key="6">
    <source>
        <dbReference type="RuleBase" id="RU361216"/>
    </source>
</evidence>
<dbReference type="SUPFAM" id="SSF118215">
    <property type="entry name" value="Proton glutamate symport protein"/>
    <property type="match status" value="1"/>
</dbReference>
<feature type="transmembrane region" description="Helical" evidence="6">
    <location>
        <begin position="351"/>
        <end position="376"/>
    </location>
</feature>
<dbReference type="GeneID" id="27721865"/>
<dbReference type="OMA" id="TWTKEID"/>
<dbReference type="GO" id="GO:0015501">
    <property type="term" value="F:glutamate:sodium symporter activity"/>
    <property type="evidence" value="ECO:0007669"/>
    <property type="project" value="TreeGrafter"/>
</dbReference>
<comment type="caution">
    <text evidence="8">The sequence shown here is derived from an EMBL/GenBank/DDBJ whole genome shotgun (WGS) entry which is preliminary data.</text>
</comment>
<feature type="transmembrane region" description="Helical" evidence="6">
    <location>
        <begin position="201"/>
        <end position="224"/>
    </location>
</feature>
<feature type="transmembrane region" description="Helical" evidence="6">
    <location>
        <begin position="93"/>
        <end position="114"/>
    </location>
</feature>
<dbReference type="HOGENOM" id="CLU_019375_5_3_1"/>
<dbReference type="AlphaFoldDB" id="A0A084GBJ6"/>
<keyword evidence="5 6" id="KW-0472">Membrane</keyword>
<evidence type="ECO:0000256" key="2">
    <source>
        <dbReference type="ARBA" id="ARBA00022448"/>
    </source>
</evidence>
<comment type="similarity">
    <text evidence="6">Belongs to the dicarboxylate/amino acid:cation symporter (DAACS) (TC 2.A.23) family.</text>
</comment>
<feature type="transmembrane region" description="Helical" evidence="6">
    <location>
        <begin position="411"/>
        <end position="438"/>
    </location>
</feature>
<evidence type="ECO:0000256" key="7">
    <source>
        <dbReference type="SAM" id="MobiDB-lite"/>
    </source>
</evidence>
<name>A0A084GBJ6_PSEDA</name>
<feature type="compositionally biased region" description="Basic and acidic residues" evidence="7">
    <location>
        <begin position="474"/>
        <end position="487"/>
    </location>
</feature>
<accession>A0A084GBJ6</accession>
<dbReference type="GO" id="GO:0005313">
    <property type="term" value="F:L-glutamate transmembrane transporter activity"/>
    <property type="evidence" value="ECO:0007669"/>
    <property type="project" value="TreeGrafter"/>
</dbReference>
<feature type="transmembrane region" description="Helical" evidence="6">
    <location>
        <begin position="388"/>
        <end position="405"/>
    </location>
</feature>
<sequence>MATTTTTSTNEKRAISDDAGISPVSSQAEGDIRTEVVKETIPQRFWRYTTTPGHAFQIVIAAALAIAIGMAVTSTVDDIPSAVPTLVGIPGTLWLRALKAVVLPLIVTAMILAIQRLRQMSTNGGRKLAGWAVGYYVLTTMLAIVISCILTSLVWRPMFTVVDEDSLSLDNISEKDAAKTEKQEIHQVVLQMFESLVPANVVNSLATDSLLSVLVMSIVIGYLIDSEQSAIYRVTLEVESIITKIITWLIKMAPVGVFFLILPNLFKLNISEIGQNLGILMGCTLTSMGIHLFIVLPILFFLFTRKNPYTYWAKCSPAWLTAWGTASSAATLSVTLKCAKARGVPHTVADFAIPLGCLINMDGTAIYFPACVVFLAATQGHELLPTDYVVIVLLSTLASIGTTPIPSSSLVLTVMIAQSVRVPLTGMFAVIIAIDWFIDRFRTAINVSGDLFAVSVVAKMTGIKDEDSSQMLRNENETESLRNDARV</sequence>
<feature type="region of interest" description="Disordered" evidence="7">
    <location>
        <begin position="1"/>
        <end position="25"/>
    </location>
</feature>
<dbReference type="InterPro" id="IPR050746">
    <property type="entry name" value="DAACS"/>
</dbReference>
<keyword evidence="2 6" id="KW-0813">Transport</keyword>
<evidence type="ECO:0000256" key="3">
    <source>
        <dbReference type="ARBA" id="ARBA00022692"/>
    </source>
</evidence>
<dbReference type="InterPro" id="IPR036458">
    <property type="entry name" value="Na:dicarbo_symporter_sf"/>
</dbReference>
<keyword evidence="3 6" id="KW-0812">Transmembrane</keyword>
<dbReference type="VEuPathDB" id="FungiDB:SAPIO_CDS2793"/>
<feature type="transmembrane region" description="Helical" evidence="6">
    <location>
        <begin position="278"/>
        <end position="303"/>
    </location>
</feature>
<evidence type="ECO:0000256" key="4">
    <source>
        <dbReference type="ARBA" id="ARBA00022989"/>
    </source>
</evidence>
<dbReference type="EMBL" id="JOWA01000087">
    <property type="protein sequence ID" value="KEZ44708.1"/>
    <property type="molecule type" value="Genomic_DNA"/>
</dbReference>
<dbReference type="GO" id="GO:0015175">
    <property type="term" value="F:neutral L-amino acid transmembrane transporter activity"/>
    <property type="evidence" value="ECO:0007669"/>
    <property type="project" value="TreeGrafter"/>
</dbReference>
<feature type="transmembrane region" description="Helical" evidence="6">
    <location>
        <begin position="54"/>
        <end position="73"/>
    </location>
</feature>
<feature type="region of interest" description="Disordered" evidence="7">
    <location>
        <begin position="468"/>
        <end position="487"/>
    </location>
</feature>
<dbReference type="Pfam" id="PF00375">
    <property type="entry name" value="SDF"/>
    <property type="match status" value="1"/>
</dbReference>
<comment type="subcellular location">
    <subcellularLocation>
        <location evidence="1 6">Membrane</location>
        <topology evidence="1 6">Multi-pass membrane protein</topology>
    </subcellularLocation>
</comment>
<feature type="transmembrane region" description="Helical" evidence="6">
    <location>
        <begin position="135"/>
        <end position="155"/>
    </location>
</feature>
<dbReference type="InterPro" id="IPR001991">
    <property type="entry name" value="Na-dicarboxylate_symporter"/>
</dbReference>
<evidence type="ECO:0000256" key="1">
    <source>
        <dbReference type="ARBA" id="ARBA00004141"/>
    </source>
</evidence>
<dbReference type="OrthoDB" id="5877963at2759"/>
<evidence type="ECO:0000313" key="9">
    <source>
        <dbReference type="Proteomes" id="UP000028545"/>
    </source>
</evidence>
<keyword evidence="4 6" id="KW-1133">Transmembrane helix</keyword>
<gene>
    <name evidence="8" type="ORF">SAPIO_CDS2793</name>
</gene>
<proteinExistence type="inferred from homology"/>
<protein>
    <recommendedName>
        <fullName evidence="6">Amino acid transporter</fullName>
    </recommendedName>
</protein>
<reference evidence="8 9" key="1">
    <citation type="journal article" date="2014" name="Genome Announc.">
        <title>Draft genome sequence of the pathogenic fungus Scedosporium apiospermum.</title>
        <authorList>
            <person name="Vandeputte P."/>
            <person name="Ghamrawi S."/>
            <person name="Rechenmann M."/>
            <person name="Iltis A."/>
            <person name="Giraud S."/>
            <person name="Fleury M."/>
            <person name="Thornton C."/>
            <person name="Delhaes L."/>
            <person name="Meyer W."/>
            <person name="Papon N."/>
            <person name="Bouchara J.P."/>
        </authorList>
    </citation>
    <scope>NUCLEOTIDE SEQUENCE [LARGE SCALE GENOMIC DNA]</scope>
    <source>
        <strain evidence="8 9">IHEM 14462</strain>
    </source>
</reference>
<keyword evidence="9" id="KW-1185">Reference proteome</keyword>
<dbReference type="KEGG" id="sapo:SAPIO_CDS2793"/>
<dbReference type="PRINTS" id="PR00173">
    <property type="entry name" value="EDTRNSPORT"/>
</dbReference>
<evidence type="ECO:0000313" key="8">
    <source>
        <dbReference type="EMBL" id="KEZ44708.1"/>
    </source>
</evidence>
<dbReference type="Gene3D" id="1.10.3860.10">
    <property type="entry name" value="Sodium:dicarboxylate symporter"/>
    <property type="match status" value="1"/>
</dbReference>
<organism evidence="8 9">
    <name type="scientific">Pseudallescheria apiosperma</name>
    <name type="common">Scedosporium apiospermum</name>
    <dbReference type="NCBI Taxonomy" id="563466"/>
    <lineage>
        <taxon>Eukaryota</taxon>
        <taxon>Fungi</taxon>
        <taxon>Dikarya</taxon>
        <taxon>Ascomycota</taxon>
        <taxon>Pezizomycotina</taxon>
        <taxon>Sordariomycetes</taxon>
        <taxon>Hypocreomycetidae</taxon>
        <taxon>Microascales</taxon>
        <taxon>Microascaceae</taxon>
        <taxon>Scedosporium</taxon>
    </lineage>
</organism>
<feature type="transmembrane region" description="Helical" evidence="6">
    <location>
        <begin position="245"/>
        <end position="266"/>
    </location>
</feature>
<evidence type="ECO:0000256" key="5">
    <source>
        <dbReference type="ARBA" id="ARBA00023136"/>
    </source>
</evidence>
<dbReference type="PANTHER" id="PTHR11958">
    <property type="entry name" value="SODIUM/DICARBOXYLATE SYMPORTER-RELATED"/>
    <property type="match status" value="1"/>
</dbReference>
<dbReference type="GO" id="GO:0005886">
    <property type="term" value="C:plasma membrane"/>
    <property type="evidence" value="ECO:0007669"/>
    <property type="project" value="TreeGrafter"/>
</dbReference>
<dbReference type="PANTHER" id="PTHR11958:SF63">
    <property type="entry name" value="AMINO ACID TRANSPORTER"/>
    <property type="match status" value="1"/>
</dbReference>
<dbReference type="RefSeq" id="XP_016644507.1">
    <property type="nucleotide sequence ID" value="XM_016785725.1"/>
</dbReference>
<dbReference type="Proteomes" id="UP000028545">
    <property type="component" value="Unassembled WGS sequence"/>
</dbReference>
<keyword evidence="6" id="KW-0769">Symport</keyword>